<proteinExistence type="predicted"/>
<keyword evidence="1" id="KW-0378">Hydrolase</keyword>
<dbReference type="InterPro" id="IPR017850">
    <property type="entry name" value="Alkaline_phosphatase_core_sf"/>
</dbReference>
<gene>
    <name evidence="1" type="ORF">SAMN05421686_10495</name>
</gene>
<keyword evidence="2" id="KW-1185">Reference proteome</keyword>
<sequence>MKLLVIGIDGGTKSIIDGMPMPFTQSLFKGAASKKLEEDLISRGWAEALTGEHASTNKGFYLMPCSDGSYDFSASYSKADMVSASSSETLWNYLSKNDVSVGIVNVPTTGPVDNVKGFMVAGGGGGIKATGEVPDGMVYPPAYKKMLEEGGYVFDVRLPGGEKTVSEFLKKISRAERVQRDIFIKLAQMEKPDFGFHCFRITTEVQYLARYEIERCIKKLNDCKSKGGEFKVDNEIQRVVIEHYRELDESIKSIFQKLEPESYMFIGDHSTALFKYEGNVDVWLSEKGYLRTLSAAEVFVRRGKRFLERKLLTKLRKNKKPKASLIRRPITQFSKRNSLAFGTFYDTGNFAGIFINDYQRFGGPVKGAEQVKALVNRICEDFNVDPVSIKYGLEARPYREEHEGAPFQHLMPDIKIHKPDTIYFSSRRWQFINENPNFKPLSQSLDGISYPHSGAKGSDPLFVYSKDLEQLIKDDDPRDLRLTYRIITRFFTRLA</sequence>
<name>A0A1N7LMM5_9GAMM</name>
<accession>A0A1N7LMM5</accession>
<dbReference type="OrthoDB" id="8477749at2"/>
<dbReference type="Pfam" id="PF01663">
    <property type="entry name" value="Phosphodiest"/>
    <property type="match status" value="1"/>
</dbReference>
<reference evidence="2" key="1">
    <citation type="submission" date="2017-01" db="EMBL/GenBank/DDBJ databases">
        <authorList>
            <person name="Varghese N."/>
            <person name="Submissions S."/>
        </authorList>
    </citation>
    <scope>NUCLEOTIDE SEQUENCE [LARGE SCALE GENOMIC DNA]</scope>
    <source>
        <strain evidence="2">DSM 24913</strain>
    </source>
</reference>
<evidence type="ECO:0000313" key="1">
    <source>
        <dbReference type="EMBL" id="SIS75105.1"/>
    </source>
</evidence>
<dbReference type="AlphaFoldDB" id="A0A1N7LMM5"/>
<protein>
    <submittedName>
        <fullName evidence="1">Predicted phosphohydrolase or phosphomutase, AlkP superfamily</fullName>
    </submittedName>
</protein>
<dbReference type="STRING" id="484498.SAMN05421686_10495"/>
<dbReference type="GO" id="GO:0016787">
    <property type="term" value="F:hydrolase activity"/>
    <property type="evidence" value="ECO:0007669"/>
    <property type="project" value="UniProtKB-KW"/>
</dbReference>
<evidence type="ECO:0000313" key="2">
    <source>
        <dbReference type="Proteomes" id="UP000185639"/>
    </source>
</evidence>
<dbReference type="InterPro" id="IPR002591">
    <property type="entry name" value="Phosphodiest/P_Trfase"/>
</dbReference>
<dbReference type="Gene3D" id="3.40.720.10">
    <property type="entry name" value="Alkaline Phosphatase, subunit A"/>
    <property type="match status" value="1"/>
</dbReference>
<dbReference type="EMBL" id="FTOH01000004">
    <property type="protein sequence ID" value="SIS75105.1"/>
    <property type="molecule type" value="Genomic_DNA"/>
</dbReference>
<organism evidence="1 2">
    <name type="scientific">Thalassolituus maritimus</name>
    <dbReference type="NCBI Taxonomy" id="484498"/>
    <lineage>
        <taxon>Bacteria</taxon>
        <taxon>Pseudomonadati</taxon>
        <taxon>Pseudomonadota</taxon>
        <taxon>Gammaproteobacteria</taxon>
        <taxon>Oceanospirillales</taxon>
        <taxon>Oceanospirillaceae</taxon>
        <taxon>Thalassolituus</taxon>
    </lineage>
</organism>
<dbReference type="Proteomes" id="UP000185639">
    <property type="component" value="Unassembled WGS sequence"/>
</dbReference>
<dbReference type="RefSeq" id="WP_076514966.1">
    <property type="nucleotide sequence ID" value="NZ_FTOH01000004.1"/>
</dbReference>